<feature type="transmembrane region" description="Helical" evidence="1">
    <location>
        <begin position="6"/>
        <end position="31"/>
    </location>
</feature>
<reference evidence="2 3" key="1">
    <citation type="submission" date="2018-08" db="EMBL/GenBank/DDBJ databases">
        <title>Aphanomyces genome sequencing and annotation.</title>
        <authorList>
            <person name="Minardi D."/>
            <person name="Oidtmann B."/>
            <person name="Van Der Giezen M."/>
            <person name="Studholme D.J."/>
        </authorList>
    </citation>
    <scope>NUCLEOTIDE SEQUENCE [LARGE SCALE GENOMIC DNA]</scope>
    <source>
        <strain evidence="2 3">Sv</strain>
    </source>
</reference>
<evidence type="ECO:0000313" key="2">
    <source>
        <dbReference type="EMBL" id="RHY91354.1"/>
    </source>
</evidence>
<keyword evidence="1" id="KW-1133">Transmembrane helix</keyword>
<sequence>AFVPGAVVVVAGVLLVVLCVAVVVLGATVVVTGEAMLVAGPEWKGSSDSTLTRLSEVDAKDLRKPGTESATMGVCLSYLVQV</sequence>
<dbReference type="EMBL" id="QUTG01003492">
    <property type="protein sequence ID" value="RHY91354.1"/>
    <property type="molecule type" value="Genomic_DNA"/>
</dbReference>
<dbReference type="AlphaFoldDB" id="A0A3R6WJL5"/>
<evidence type="ECO:0000256" key="1">
    <source>
        <dbReference type="SAM" id="Phobius"/>
    </source>
</evidence>
<organism evidence="2 3">
    <name type="scientific">Aphanomyces astaci</name>
    <name type="common">Crayfish plague agent</name>
    <dbReference type="NCBI Taxonomy" id="112090"/>
    <lineage>
        <taxon>Eukaryota</taxon>
        <taxon>Sar</taxon>
        <taxon>Stramenopiles</taxon>
        <taxon>Oomycota</taxon>
        <taxon>Saprolegniomycetes</taxon>
        <taxon>Saprolegniales</taxon>
        <taxon>Verrucalvaceae</taxon>
        <taxon>Aphanomyces</taxon>
    </lineage>
</organism>
<feature type="non-terminal residue" evidence="2">
    <location>
        <position position="1"/>
    </location>
</feature>
<accession>A0A3R6WJL5</accession>
<keyword evidence="1" id="KW-0812">Transmembrane</keyword>
<proteinExistence type="predicted"/>
<evidence type="ECO:0000313" key="3">
    <source>
        <dbReference type="Proteomes" id="UP000285712"/>
    </source>
</evidence>
<name>A0A3R6WJL5_APHAT</name>
<dbReference type="Proteomes" id="UP000285712">
    <property type="component" value="Unassembled WGS sequence"/>
</dbReference>
<protein>
    <submittedName>
        <fullName evidence="2">Uncharacterized protein</fullName>
    </submittedName>
</protein>
<comment type="caution">
    <text evidence="2">The sequence shown here is derived from an EMBL/GenBank/DDBJ whole genome shotgun (WGS) entry which is preliminary data.</text>
</comment>
<keyword evidence="1" id="KW-0472">Membrane</keyword>
<gene>
    <name evidence="2" type="ORF">DYB35_013716</name>
</gene>